<dbReference type="EMBL" id="CM056820">
    <property type="protein sequence ID" value="KAJ8616137.1"/>
    <property type="molecule type" value="Genomic_DNA"/>
</dbReference>
<dbReference type="Proteomes" id="UP001234297">
    <property type="component" value="Chromosome 12"/>
</dbReference>
<sequence>MTLLLQLQVAATETPAMGAEFRRYAESRWLAQRCNPDPLHQQRTSLLHRLRQTVNDFPSSSGIGAAANEKIREEDTSLAHFAINLSRTLRSDPSDLLRSHQNCYDTSLL</sequence>
<evidence type="ECO:0000313" key="1">
    <source>
        <dbReference type="EMBL" id="KAJ8616137.1"/>
    </source>
</evidence>
<name>A0ACC2K4V6_PERAE</name>
<gene>
    <name evidence="1" type="ORF">MRB53_035509</name>
</gene>
<protein>
    <submittedName>
        <fullName evidence="1">Uncharacterized protein</fullName>
    </submittedName>
</protein>
<reference evidence="1 2" key="1">
    <citation type="journal article" date="2022" name="Hortic Res">
        <title>A haplotype resolved chromosomal level avocado genome allows analysis of novel avocado genes.</title>
        <authorList>
            <person name="Nath O."/>
            <person name="Fletcher S.J."/>
            <person name="Hayward A."/>
            <person name="Shaw L.M."/>
            <person name="Masouleh A.K."/>
            <person name="Furtado A."/>
            <person name="Henry R.J."/>
            <person name="Mitter N."/>
        </authorList>
    </citation>
    <scope>NUCLEOTIDE SEQUENCE [LARGE SCALE GENOMIC DNA]</scope>
    <source>
        <strain evidence="2">cv. Hass</strain>
    </source>
</reference>
<organism evidence="1 2">
    <name type="scientific">Persea americana</name>
    <name type="common">Avocado</name>
    <dbReference type="NCBI Taxonomy" id="3435"/>
    <lineage>
        <taxon>Eukaryota</taxon>
        <taxon>Viridiplantae</taxon>
        <taxon>Streptophyta</taxon>
        <taxon>Embryophyta</taxon>
        <taxon>Tracheophyta</taxon>
        <taxon>Spermatophyta</taxon>
        <taxon>Magnoliopsida</taxon>
        <taxon>Magnoliidae</taxon>
        <taxon>Laurales</taxon>
        <taxon>Lauraceae</taxon>
        <taxon>Persea</taxon>
    </lineage>
</organism>
<keyword evidence="2" id="KW-1185">Reference proteome</keyword>
<comment type="caution">
    <text evidence="1">The sequence shown here is derived from an EMBL/GenBank/DDBJ whole genome shotgun (WGS) entry which is preliminary data.</text>
</comment>
<accession>A0ACC2K4V6</accession>
<proteinExistence type="predicted"/>
<evidence type="ECO:0000313" key="2">
    <source>
        <dbReference type="Proteomes" id="UP001234297"/>
    </source>
</evidence>